<evidence type="ECO:0008006" key="4">
    <source>
        <dbReference type="Google" id="ProtNLM"/>
    </source>
</evidence>
<protein>
    <recommendedName>
        <fullName evidence="4">Peptidase S74 domain-containing protein</fullName>
    </recommendedName>
</protein>
<evidence type="ECO:0000313" key="3">
    <source>
        <dbReference type="Proteomes" id="UP000422837"/>
    </source>
</evidence>
<dbReference type="SUPFAM" id="SSF57997">
    <property type="entry name" value="Tropomyosin"/>
    <property type="match status" value="1"/>
</dbReference>
<evidence type="ECO:0000256" key="1">
    <source>
        <dbReference type="SAM" id="Coils"/>
    </source>
</evidence>
<organism evidence="2 3">
    <name type="scientific">Enterococcus casseliflavus</name>
    <name type="common">Enterococcus flavescens</name>
    <dbReference type="NCBI Taxonomy" id="37734"/>
    <lineage>
        <taxon>Bacteria</taxon>
        <taxon>Bacillati</taxon>
        <taxon>Bacillota</taxon>
        <taxon>Bacilli</taxon>
        <taxon>Lactobacillales</taxon>
        <taxon>Enterococcaceae</taxon>
        <taxon>Enterococcus</taxon>
    </lineage>
</organism>
<evidence type="ECO:0000313" key="2">
    <source>
        <dbReference type="EMBL" id="QGN29186.1"/>
    </source>
</evidence>
<accession>A0ABD6YYR4</accession>
<feature type="coiled-coil region" evidence="1">
    <location>
        <begin position="410"/>
        <end position="448"/>
    </location>
</feature>
<reference evidence="2 3" key="1">
    <citation type="submission" date="2019-11" db="EMBL/GenBank/DDBJ databases">
        <title>Detection and genome characteristic of a blood enterococcus casselifavus isolate from Zhengzhou,china.</title>
        <authorList>
            <person name="Wen P."/>
        </authorList>
    </citation>
    <scope>NUCLEOTIDE SEQUENCE [LARGE SCALE GENOMIC DNA]</scope>
    <source>
        <strain evidence="2 3">EC291</strain>
    </source>
</reference>
<gene>
    <name evidence="2" type="ORF">GFU50_06590</name>
</gene>
<dbReference type="Proteomes" id="UP000422837">
    <property type="component" value="Chromosome"/>
</dbReference>
<dbReference type="EMBL" id="CP046123">
    <property type="protein sequence ID" value="QGN29186.1"/>
    <property type="molecule type" value="Genomic_DNA"/>
</dbReference>
<keyword evidence="1" id="KW-0175">Coiled coil</keyword>
<sequence>MLVTSDEIKAAWLKPSRQLSIRVNINGTTYGSEDITSLSFDSGSISGETYQIGSTYMNSVKIVFPSIIESIKEDIEVIPELAILLEGEYQYTKLGHFFVSEFDRDRNSNKTTITANDKMMFMESVFESRLTYPKPYREVALEIANLSGVEVNQASFSSLGISSIAKPEGYTYRQAIGLIAQFEGGFASFNRDGELEVRRLAPTSFEVTPESYLLKGFTKNEVSYRIGGISVKTGEEETDVIRVGSLNGSQVTLENKVMTQSLLDIMWNLVKDINYFPYELKWRGCPPLEAGDWFYVEDKDEKRYSVPNLSYSMTFNGGLSAESKATTNSSSQATYKYRGPLSQRVDYLDSILSANKWNSNYYDQTEPTDPKEGDIWFKPNGQDTEIWVYRNVDGNLKWVMEITSAGDPELAQAIEEAKQAGEQAKEIAEQAKLDAESAQSKADAIRIDVNGLVSDVTTINGTVSSISSKANEAYNKANAVEGRTATLETSVNGLTGRITDVESTATSTTKKLNELVVTVDGQNQTIATVTTTANSALSKANVLESTVDGVTQTLTSVEKWQNDFNAGTRNYIPRSNEFVAYTQNSTVGTVEADGSLRLDVNTDSGQPFALSNALIAGSTAVGLRIINNFKTGDDITLSIWLKGAVTQLPPRGYIGAGMGYIDAINSAETMNPNVYTRYDYTFKYNLTSGAVVPHIQFNNQRGSYILGMVAIFKSNMGMDWSPAPEDKATVTKVNQIESTVNGTIQTVSQVKETADSALAKATQVETTAEGLKTTVSAVETTATSALIKATQVEQTANGIRQTVTEVQSKLDITDIKTAIAGGLVITDDPEFRKGNNGLIVYNNANNGVVTLTRESAISGGTQPTNSNARMKITVTGSANPQFGGILRLTQSRVNAKFVIRFTALLPIGRRFMHANNSMGDGARVTWLTSTAGTGLWTEYMYLVECGTGGTFSTFGHLYVLDGTVPTAANPLNWYIARYEIIDISQSQQSQITQLSDNINLKVEKNDIVNQINISTEGVLISGSKVQITGQTYIENGVIGRAQIANLAVGTVQIADAAITDAKIGSLSATKITTGTLNAANVNIVNLNASSISTGELTGINIRAATFYGSSGSGNMQLNGVDLRFDTSSNSFRLNYNGIVNVNTSYGTRALAFFNEGINIAASSSNSGNFRNSGLTLSGDSTYVDFYSIGSTSANGRLLYSGNSMTLNNFRTGKRISLANNFDLYVSSLNVHKTNDSDWSGVYAASFTNSSERRLKTNLVLLKDSLSVLQKMKFYEYDRIDTLQHQLGPVLDEAPEKIIQGQGIDQYSFITLVATSLQEHAKKTSQDIDMLALKIDNLQNEFNQLRNAS</sequence>
<dbReference type="Gene3D" id="1.20.5.340">
    <property type="match status" value="1"/>
</dbReference>
<feature type="coiled-coil region" evidence="1">
    <location>
        <begin position="1320"/>
        <end position="1347"/>
    </location>
</feature>
<name>A0ABD6YYR4_ENTCA</name>
<dbReference type="RefSeq" id="WP_154694369.1">
    <property type="nucleotide sequence ID" value="NZ_CP046123.1"/>
</dbReference>
<proteinExistence type="predicted"/>